<dbReference type="Proteomes" id="UP001400166">
    <property type="component" value="Unassembled WGS sequence"/>
</dbReference>
<gene>
    <name evidence="1" type="ORF">ABE587_10750</name>
</gene>
<proteinExistence type="predicted"/>
<protein>
    <submittedName>
        <fullName evidence="1">Uncharacterized protein</fullName>
    </submittedName>
</protein>
<comment type="caution">
    <text evidence="1">The sequence shown here is derived from an EMBL/GenBank/DDBJ whole genome shotgun (WGS) entry which is preliminary data.</text>
</comment>
<sequence length="154" mass="17412">MTDLIRAISMFGARGSLDHVEHETALEIVGEAAMARENACTQRRAFECKDLTPFRATSNFAELFAARIGDRSLRHNMRVCDASMFRMLWVARQAADMLGVPYGVYIDVAVSYLQETKGKKRITPKMLIAPDVQLHVMDRWDAEMSVNCVGERQN</sequence>
<keyword evidence="2" id="KW-1185">Reference proteome</keyword>
<name>A0ABV0C7Y1_9GAMM</name>
<organism evidence="1 2">
    <name type="scientific">Stenotrophomonas hibiscicola</name>
    <dbReference type="NCBI Taxonomy" id="86189"/>
    <lineage>
        <taxon>Bacteria</taxon>
        <taxon>Pseudomonadati</taxon>
        <taxon>Pseudomonadota</taxon>
        <taxon>Gammaproteobacteria</taxon>
        <taxon>Lysobacterales</taxon>
        <taxon>Lysobacteraceae</taxon>
        <taxon>Stenotrophomonas</taxon>
        <taxon>Stenotrophomonas maltophilia group</taxon>
    </lineage>
</organism>
<evidence type="ECO:0000313" key="1">
    <source>
        <dbReference type="EMBL" id="MEN5390296.1"/>
    </source>
</evidence>
<accession>A0ABV0C7Y1</accession>
<evidence type="ECO:0000313" key="2">
    <source>
        <dbReference type="Proteomes" id="UP001400166"/>
    </source>
</evidence>
<dbReference type="EMBL" id="JBDJOF010000018">
    <property type="protein sequence ID" value="MEN5390296.1"/>
    <property type="molecule type" value="Genomic_DNA"/>
</dbReference>
<reference evidence="1 2" key="1">
    <citation type="submission" date="2024-04" db="EMBL/GenBank/DDBJ databases">
        <title>WGS of bacteria from Torrens River.</title>
        <authorList>
            <person name="Wyrsch E.R."/>
            <person name="Drigo B."/>
        </authorList>
    </citation>
    <scope>NUCLEOTIDE SEQUENCE [LARGE SCALE GENOMIC DNA]</scope>
    <source>
        <strain evidence="1 2">TWI153</strain>
    </source>
</reference>
<dbReference type="RefSeq" id="WP_164147008.1">
    <property type="nucleotide sequence ID" value="NZ_JBDJOF010000018.1"/>
</dbReference>